<dbReference type="PANTHER" id="PTHR47425:SF2">
    <property type="entry name" value="FARB-RELATED"/>
    <property type="match status" value="1"/>
</dbReference>
<dbReference type="GO" id="GO:0003677">
    <property type="term" value="F:DNA binding"/>
    <property type="evidence" value="ECO:0007669"/>
    <property type="project" value="InterPro"/>
</dbReference>
<reference evidence="4" key="1">
    <citation type="submission" date="2022-11" db="EMBL/GenBank/DDBJ databases">
        <authorList>
            <person name="Scott C."/>
            <person name="Bruce N."/>
        </authorList>
    </citation>
    <scope>NUCLEOTIDE SEQUENCE</scope>
</reference>
<sequence length="511" mass="56852">MGLSKACSAADAPAPDIDGIPNAEAIFNDLAIAAINGGYLHSLAGNTNAPGPVSLSRDLVEYPSRMHYITILGELVGDSQIRRLTKGQALAGRDDLGRRNDTTNDASPSDLDTMFLESKGAFTLPAKELRDELLKIYFQSCYPFAPVFDRPDFMRCYETEGKATFMLHAMLACAAQYAPLDLLKSCNFQNRVSAQRAFFERATLLYDLGYERSQLRLLQGSVILGTVAFSMPLDKDFRYWLQNAARIAVNMGLHQESVKQASRLFPSPLRHTYIKALLPASTSSRIDTDIRDISLSLTGLRNMRMLDSTECTAPLISESDWEDGFSASESMHGLQPIKMQEKLYFVEISKLALIGERLLILPYTAQKSPAYEMENNDSWISQLLQTAMFELDTLVGRALIDDMAKILPLTFSGCLFTVLAIRLESSLQRSISYINASMTHEFIRRSVLFLREVQDLPTVDRTLVLFERVLVKRGLSSLLNSLSSTDSTATEPQIRGLHPNTDVPRACDSPT</sequence>
<dbReference type="InterPro" id="IPR007219">
    <property type="entry name" value="XnlR_reg_dom"/>
</dbReference>
<protein>
    <recommendedName>
        <fullName evidence="3">Xylanolytic transcriptional activator regulatory domain-containing protein</fullName>
    </recommendedName>
</protein>
<dbReference type="EMBL" id="CALLCH030000007">
    <property type="protein sequence ID" value="CAI4213266.1"/>
    <property type="molecule type" value="Genomic_DNA"/>
</dbReference>
<evidence type="ECO:0000313" key="5">
    <source>
        <dbReference type="Proteomes" id="UP000838763"/>
    </source>
</evidence>
<evidence type="ECO:0000256" key="1">
    <source>
        <dbReference type="ARBA" id="ARBA00023242"/>
    </source>
</evidence>
<dbReference type="PANTHER" id="PTHR47425">
    <property type="entry name" value="FARB-RELATED"/>
    <property type="match status" value="1"/>
</dbReference>
<proteinExistence type="predicted"/>
<keyword evidence="5" id="KW-1185">Reference proteome</keyword>
<keyword evidence="1" id="KW-0539">Nucleus</keyword>
<evidence type="ECO:0000259" key="3">
    <source>
        <dbReference type="Pfam" id="PF04082"/>
    </source>
</evidence>
<dbReference type="Pfam" id="PF04082">
    <property type="entry name" value="Fungal_trans"/>
    <property type="match status" value="1"/>
</dbReference>
<accession>A0A9P1H0B7</accession>
<dbReference type="CDD" id="cd12148">
    <property type="entry name" value="fungal_TF_MHR"/>
    <property type="match status" value="1"/>
</dbReference>
<dbReference type="Proteomes" id="UP000838763">
    <property type="component" value="Unassembled WGS sequence"/>
</dbReference>
<dbReference type="AlphaFoldDB" id="A0A9P1H0B7"/>
<name>A0A9P1H0B7_9PEZI</name>
<evidence type="ECO:0000256" key="2">
    <source>
        <dbReference type="SAM" id="MobiDB-lite"/>
    </source>
</evidence>
<dbReference type="GO" id="GO:0008270">
    <property type="term" value="F:zinc ion binding"/>
    <property type="evidence" value="ECO:0007669"/>
    <property type="project" value="InterPro"/>
</dbReference>
<gene>
    <name evidence="4" type="ORF">PPNO1_LOCUS3014</name>
</gene>
<comment type="caution">
    <text evidence="4">The sequence shown here is derived from an EMBL/GenBank/DDBJ whole genome shotgun (WGS) entry which is preliminary data.</text>
</comment>
<feature type="region of interest" description="Disordered" evidence="2">
    <location>
        <begin position="482"/>
        <end position="511"/>
    </location>
</feature>
<dbReference type="OrthoDB" id="5121955at2759"/>
<organism evidence="4 5">
    <name type="scientific">Parascedosporium putredinis</name>
    <dbReference type="NCBI Taxonomy" id="1442378"/>
    <lineage>
        <taxon>Eukaryota</taxon>
        <taxon>Fungi</taxon>
        <taxon>Dikarya</taxon>
        <taxon>Ascomycota</taxon>
        <taxon>Pezizomycotina</taxon>
        <taxon>Sordariomycetes</taxon>
        <taxon>Hypocreomycetidae</taxon>
        <taxon>Microascales</taxon>
        <taxon>Microascaceae</taxon>
        <taxon>Parascedosporium</taxon>
    </lineage>
</organism>
<feature type="domain" description="Xylanolytic transcriptional activator regulatory" evidence="3">
    <location>
        <begin position="134"/>
        <end position="258"/>
    </location>
</feature>
<evidence type="ECO:0000313" key="4">
    <source>
        <dbReference type="EMBL" id="CAI4213266.1"/>
    </source>
</evidence>
<dbReference type="GO" id="GO:0006351">
    <property type="term" value="P:DNA-templated transcription"/>
    <property type="evidence" value="ECO:0007669"/>
    <property type="project" value="InterPro"/>
</dbReference>
<dbReference type="InterPro" id="IPR052761">
    <property type="entry name" value="Fungal_Detox/Toxin_TFs"/>
</dbReference>